<gene>
    <name evidence="1" type="ORF">OFUS_LOCUS7713</name>
</gene>
<feature type="non-terminal residue" evidence="1">
    <location>
        <position position="121"/>
    </location>
</feature>
<organism evidence="1 2">
    <name type="scientific">Owenia fusiformis</name>
    <name type="common">Polychaete worm</name>
    <dbReference type="NCBI Taxonomy" id="6347"/>
    <lineage>
        <taxon>Eukaryota</taxon>
        <taxon>Metazoa</taxon>
        <taxon>Spiralia</taxon>
        <taxon>Lophotrochozoa</taxon>
        <taxon>Annelida</taxon>
        <taxon>Polychaeta</taxon>
        <taxon>Sedentaria</taxon>
        <taxon>Canalipalpata</taxon>
        <taxon>Sabellida</taxon>
        <taxon>Oweniida</taxon>
        <taxon>Oweniidae</taxon>
        <taxon>Owenia</taxon>
    </lineage>
</organism>
<dbReference type="Proteomes" id="UP000749559">
    <property type="component" value="Unassembled WGS sequence"/>
</dbReference>
<protein>
    <submittedName>
        <fullName evidence="1">Uncharacterized protein</fullName>
    </submittedName>
</protein>
<accession>A0A8J1Y2Y4</accession>
<dbReference type="InterPro" id="IPR027267">
    <property type="entry name" value="AH/BAR_dom_sf"/>
</dbReference>
<evidence type="ECO:0000313" key="1">
    <source>
        <dbReference type="EMBL" id="CAH1781098.1"/>
    </source>
</evidence>
<dbReference type="EMBL" id="CAIIXF020000004">
    <property type="protein sequence ID" value="CAH1781098.1"/>
    <property type="molecule type" value="Genomic_DNA"/>
</dbReference>
<feature type="non-terminal residue" evidence="1">
    <location>
        <position position="1"/>
    </location>
</feature>
<proteinExistence type="predicted"/>
<comment type="caution">
    <text evidence="1">The sequence shown here is derived from an EMBL/GenBank/DDBJ whole genome shotgun (WGS) entry which is preliminary data.</text>
</comment>
<dbReference type="AlphaFoldDB" id="A0A8J1Y2Y4"/>
<keyword evidence="2" id="KW-1185">Reference proteome</keyword>
<sequence length="121" mass="14175">PEVCRRLKSFEVLVLEKLIIMFKKAARAYKSAGHVDLGMIIYYEKCVTESLAKVIAAKTEASNALLRWVRHEDNPWLKETVVRFAESNAIWASLNQDYIDQYEDYRKTFKEILQGEKQMDE</sequence>
<dbReference type="Gene3D" id="1.20.1270.60">
    <property type="entry name" value="Arfaptin homology (AH) domain/BAR domain"/>
    <property type="match status" value="1"/>
</dbReference>
<dbReference type="OrthoDB" id="5965607at2759"/>
<name>A0A8J1Y2Y4_OWEFU</name>
<reference evidence="1" key="1">
    <citation type="submission" date="2022-03" db="EMBL/GenBank/DDBJ databases">
        <authorList>
            <person name="Martin C."/>
        </authorList>
    </citation>
    <scope>NUCLEOTIDE SEQUENCE</scope>
</reference>
<evidence type="ECO:0000313" key="2">
    <source>
        <dbReference type="Proteomes" id="UP000749559"/>
    </source>
</evidence>